<dbReference type="SUPFAM" id="SSF52266">
    <property type="entry name" value="SGNH hydrolase"/>
    <property type="match status" value="1"/>
</dbReference>
<dbReference type="EMBL" id="GEDC01017433">
    <property type="protein sequence ID" value="JAS19865.1"/>
    <property type="molecule type" value="Transcribed_RNA"/>
</dbReference>
<dbReference type="InterPro" id="IPR036514">
    <property type="entry name" value="SGNH_hydro_sf"/>
</dbReference>
<dbReference type="InterPro" id="IPR033447">
    <property type="entry name" value="OSK"/>
</dbReference>
<dbReference type="AlphaFoldDB" id="A0A1B6D2R9"/>
<evidence type="ECO:0000313" key="2">
    <source>
        <dbReference type="EMBL" id="JAS19865.1"/>
    </source>
</evidence>
<evidence type="ECO:0000259" key="1">
    <source>
        <dbReference type="Pfam" id="PF17182"/>
    </source>
</evidence>
<proteinExistence type="predicted"/>
<gene>
    <name evidence="2" type="ORF">g.17759</name>
</gene>
<accession>A0A1B6D2R9</accession>
<feature type="domain" description="OSK" evidence="1">
    <location>
        <begin position="281"/>
        <end position="478"/>
    </location>
</feature>
<dbReference type="Pfam" id="PF17182">
    <property type="entry name" value="OSK"/>
    <property type="match status" value="1"/>
</dbReference>
<name>A0A1B6D2R9_9HEMI</name>
<organism evidence="2">
    <name type="scientific">Clastoptera arizonana</name>
    <name type="common">Arizona spittle bug</name>
    <dbReference type="NCBI Taxonomy" id="38151"/>
    <lineage>
        <taxon>Eukaryota</taxon>
        <taxon>Metazoa</taxon>
        <taxon>Ecdysozoa</taxon>
        <taxon>Arthropoda</taxon>
        <taxon>Hexapoda</taxon>
        <taxon>Insecta</taxon>
        <taxon>Pterygota</taxon>
        <taxon>Neoptera</taxon>
        <taxon>Paraneoptera</taxon>
        <taxon>Hemiptera</taxon>
        <taxon>Auchenorrhyncha</taxon>
        <taxon>Cercopoidea</taxon>
        <taxon>Clastopteridae</taxon>
        <taxon>Clastoptera</taxon>
    </lineage>
</organism>
<reference evidence="2" key="1">
    <citation type="submission" date="2015-12" db="EMBL/GenBank/DDBJ databases">
        <title>De novo transcriptome assembly of four potential Pierce s Disease insect vectors from Arizona vineyards.</title>
        <authorList>
            <person name="Tassone E.E."/>
        </authorList>
    </citation>
    <scope>NUCLEOTIDE SEQUENCE</scope>
</reference>
<dbReference type="Gene3D" id="3.40.50.1110">
    <property type="entry name" value="SGNH hydrolase"/>
    <property type="match status" value="1"/>
</dbReference>
<sequence>MSLQIQLEAKNNFSVNVYAGRAKGSFNGVTKKKGSKKNKHNSKKCRHNSTKFMQHSTKCGQNFKKRKLTLNIKLPHDFDPNNLLQEVKFRTKITGSKWSQHSLLDALLPANICNVEESDVIIPWNSKHITNNYAGSEMYMNNKDLNLHTSTCRVVKNRRQRKHNQIKNTKPKVVNKGKIKKKKSKKLKNINQNHKLDVHNIISPKKTSEELKQKNFKTGPNHRIIDLYENDLLPSNDMNFMINNHNAHKMLQCLEDDYLDHLASTQGCAVYPKVPLEALVFRGMCLIGDRHMYQLAFDIANNLYKGKNVSWEYCSSENVINDLILKLSRTSCIGHTCCIMVGSNDIIQKAFGIEPLEDSVIEIVESYCRLVIELKKNFNKIIWLNLIPIPRYENCYDIRVKFRYLDLIQEVNKFINTFNENGRIMVLDVNMCFSNFRGRALADYFYRTIGEGKNERLDGVHLNEKGKKHLQNFIEERVSYYIY</sequence>
<protein>
    <recommendedName>
        <fullName evidence="1">OSK domain-containing protein</fullName>
    </recommendedName>
</protein>